<keyword evidence="2" id="KW-1185">Reference proteome</keyword>
<dbReference type="KEGG" id="bur:Bcep18194_B2940"/>
<dbReference type="PATRIC" id="fig|482957.22.peg.6762"/>
<dbReference type="Proteomes" id="UP000002705">
    <property type="component" value="Chromosome 2"/>
</dbReference>
<protein>
    <submittedName>
        <fullName evidence="1">Uncharacterized protein</fullName>
    </submittedName>
</protein>
<dbReference type="EMBL" id="CP000152">
    <property type="protein sequence ID" value="ABB13051.1"/>
    <property type="molecule type" value="Genomic_DNA"/>
</dbReference>
<dbReference type="HOGENOM" id="CLU_2341365_0_0_4"/>
<sequence>MHACVGACAGNAELPVIVRSNMAGSAHSHRATSRSSNGVKFAGCFNSSSSSKQGLSETRQIQPLYFSACSPLRRCDVCRTATAHPIPLFPNAKLIPR</sequence>
<name>Q390R5_BURL3</name>
<gene>
    <name evidence="1" type="ordered locus">Bcep18194_B2940</name>
</gene>
<accession>Q390R5</accession>
<organism evidence="1 2">
    <name type="scientific">Burkholderia lata (strain ATCC 17760 / DSM 23089 / LMG 22485 / NCIMB 9086 / R18194 / 383)</name>
    <dbReference type="NCBI Taxonomy" id="482957"/>
    <lineage>
        <taxon>Bacteria</taxon>
        <taxon>Pseudomonadati</taxon>
        <taxon>Pseudomonadota</taxon>
        <taxon>Betaproteobacteria</taxon>
        <taxon>Burkholderiales</taxon>
        <taxon>Burkholderiaceae</taxon>
        <taxon>Burkholderia</taxon>
        <taxon>Burkholderia cepacia complex</taxon>
    </lineage>
</organism>
<dbReference type="AlphaFoldDB" id="Q390R5"/>
<reference evidence="1" key="1">
    <citation type="submission" date="2005-10" db="EMBL/GenBank/DDBJ databases">
        <title>Complete sequence of chromosome 2 of Burkholderia sp. 383.</title>
        <authorList>
            <consortium name="US DOE Joint Genome Institute"/>
            <person name="Copeland A."/>
            <person name="Lucas S."/>
            <person name="Lapidus A."/>
            <person name="Barry K."/>
            <person name="Detter J.C."/>
            <person name="Glavina T."/>
            <person name="Hammon N."/>
            <person name="Israni S."/>
            <person name="Pitluck S."/>
            <person name="Chain P."/>
            <person name="Malfatti S."/>
            <person name="Shin M."/>
            <person name="Vergez L."/>
            <person name="Schmutz J."/>
            <person name="Larimer F."/>
            <person name="Land M."/>
            <person name="Kyrpides N."/>
            <person name="Lykidis A."/>
            <person name="Richardson P."/>
        </authorList>
    </citation>
    <scope>NUCLEOTIDE SEQUENCE [LARGE SCALE GENOMIC DNA]</scope>
    <source>
        <strain evidence="1">383</strain>
    </source>
</reference>
<proteinExistence type="predicted"/>
<evidence type="ECO:0000313" key="1">
    <source>
        <dbReference type="EMBL" id="ABB13051.1"/>
    </source>
</evidence>
<evidence type="ECO:0000313" key="2">
    <source>
        <dbReference type="Proteomes" id="UP000002705"/>
    </source>
</evidence>